<dbReference type="InterPro" id="IPR006626">
    <property type="entry name" value="PbH1"/>
</dbReference>
<dbReference type="SUPFAM" id="SSF51126">
    <property type="entry name" value="Pectin lyase-like"/>
    <property type="match status" value="1"/>
</dbReference>
<accession>A0ABV6RFK4</accession>
<dbReference type="SMART" id="SM00710">
    <property type="entry name" value="PbH1"/>
    <property type="match status" value="5"/>
</dbReference>
<proteinExistence type="predicted"/>
<dbReference type="PANTHER" id="PTHR36453">
    <property type="entry name" value="SECRETED PROTEIN-RELATED"/>
    <property type="match status" value="1"/>
</dbReference>
<dbReference type="Proteomes" id="UP001589793">
    <property type="component" value="Unassembled WGS sequence"/>
</dbReference>
<dbReference type="Gene3D" id="2.160.20.10">
    <property type="entry name" value="Single-stranded right-handed beta-helix, Pectin lyase-like"/>
    <property type="match status" value="1"/>
</dbReference>
<dbReference type="EMBL" id="JBHLSV010000014">
    <property type="protein sequence ID" value="MFC0674693.1"/>
    <property type="molecule type" value="Genomic_DNA"/>
</dbReference>
<name>A0ABV6RFK4_9MICO</name>
<dbReference type="RefSeq" id="WP_376981023.1">
    <property type="nucleotide sequence ID" value="NZ_JBHLSV010000014.1"/>
</dbReference>
<evidence type="ECO:0000313" key="2">
    <source>
        <dbReference type="Proteomes" id="UP001589793"/>
    </source>
</evidence>
<dbReference type="PANTHER" id="PTHR36453:SF1">
    <property type="entry name" value="RIGHT HANDED BETA HELIX DOMAIN-CONTAINING PROTEIN"/>
    <property type="match status" value="1"/>
</dbReference>
<evidence type="ECO:0008006" key="3">
    <source>
        <dbReference type="Google" id="ProtNLM"/>
    </source>
</evidence>
<dbReference type="InterPro" id="IPR011050">
    <property type="entry name" value="Pectin_lyase_fold/virulence"/>
</dbReference>
<protein>
    <recommendedName>
        <fullName evidence="3">PDZ domain-containing protein</fullName>
    </recommendedName>
</protein>
<organism evidence="1 2">
    <name type="scientific">Brachybacterium hainanense</name>
    <dbReference type="NCBI Taxonomy" id="1541174"/>
    <lineage>
        <taxon>Bacteria</taxon>
        <taxon>Bacillati</taxon>
        <taxon>Actinomycetota</taxon>
        <taxon>Actinomycetes</taxon>
        <taxon>Micrococcales</taxon>
        <taxon>Dermabacteraceae</taxon>
        <taxon>Brachybacterium</taxon>
    </lineage>
</organism>
<comment type="caution">
    <text evidence="1">The sequence shown here is derived from an EMBL/GenBank/DDBJ whole genome shotgun (WGS) entry which is preliminary data.</text>
</comment>
<keyword evidence="2" id="KW-1185">Reference proteome</keyword>
<evidence type="ECO:0000313" key="1">
    <source>
        <dbReference type="EMBL" id="MFC0674693.1"/>
    </source>
</evidence>
<sequence>MIISIAPSPDAAGGPLLASDAALHTALESLAEHPRRGVEPIVLELAAGEYFLSRPLQLGPRHSGAPAAPVTLRALPGARLHGGRQVAAEAWAPADEGIWSADLADSVRTPPVQCFGPGGRAPVATFPPQEISTDVHTWARLEDAVARLPVWGELEGVRMLSLHARGWGGVTSIARSDGEQLHHTPIGDNQRGLELDPAHVLLENVPEPIPAGGWRWDHGRGHLLRAATGAEDTPPEPWLALSELEVAIEIAGHGAETVHDLVLEDIVLGGTAPVLDADRIIPLTMSDWATAREGAIMISGAERILVRATRIQDVGGHGISILDHARDVEVHDSNVVGAGSSAIMVLGSPEARHDPTIWASYDPSGSPAPASSIPGPRGDAYPRDIRVTGCTLERFGRSDLQSAGVCLSISFRVVIEGNLVRSGPRAGINICDGTFGGHRVVRNALHSLVRETEDHGPINTWGRDRFWTAALSPTERAAAARWDILADTVIEANVIHHDGEWGIDLDDGSSSYLLLSNLLLNCGIKLREGYRRRADGNVLLRGSVHSHVSYAQARDVVTGNLFSASPAYRFIQGEPDRSGSLYDGGFFAWERGTGIPDRPAWDTSGSDRSSAWGEKARELLAQVRPPCGVPMDDFLCIALERLTAPADPIDAADPEEAAVLWDGIPLRPLADPLLASATGLMPFEGVYVDAAPAGSGLSPGDVLLDIDGEPLHGTRRIDPTVLSRLDAADVIGVWRAQRRVLWSPGGERRTR</sequence>
<reference evidence="1 2" key="1">
    <citation type="submission" date="2024-09" db="EMBL/GenBank/DDBJ databases">
        <authorList>
            <person name="Sun Q."/>
            <person name="Mori K."/>
        </authorList>
    </citation>
    <scope>NUCLEOTIDE SEQUENCE [LARGE SCALE GENOMIC DNA]</scope>
    <source>
        <strain evidence="1 2">CICC 10874</strain>
    </source>
</reference>
<dbReference type="InterPro" id="IPR012334">
    <property type="entry name" value="Pectin_lyas_fold"/>
</dbReference>
<gene>
    <name evidence="1" type="ORF">ACFFF6_12065</name>
</gene>